<evidence type="ECO:0000313" key="3">
    <source>
        <dbReference type="Proteomes" id="UP000297472"/>
    </source>
</evidence>
<evidence type="ECO:0000256" key="1">
    <source>
        <dbReference type="RuleBase" id="RU362001"/>
    </source>
</evidence>
<dbReference type="SUPFAM" id="SSF140453">
    <property type="entry name" value="EsxAB dimer-like"/>
    <property type="match status" value="1"/>
</dbReference>
<accession>A0A4Y8JVW8</accession>
<dbReference type="Proteomes" id="UP000297472">
    <property type="component" value="Unassembled WGS sequence"/>
</dbReference>
<proteinExistence type="inferred from homology"/>
<dbReference type="InterPro" id="IPR036689">
    <property type="entry name" value="ESAT-6-like_sf"/>
</dbReference>
<evidence type="ECO:0000313" key="2">
    <source>
        <dbReference type="EMBL" id="TFD30690.1"/>
    </source>
</evidence>
<dbReference type="InterPro" id="IPR010310">
    <property type="entry name" value="T7SS_ESAT-6-like"/>
</dbReference>
<organism evidence="2 3">
    <name type="scientific">Cryobacterium cryoconiti</name>
    <dbReference type="NCBI Taxonomy" id="1259239"/>
    <lineage>
        <taxon>Bacteria</taxon>
        <taxon>Bacillati</taxon>
        <taxon>Actinomycetota</taxon>
        <taxon>Actinomycetes</taxon>
        <taxon>Micrococcales</taxon>
        <taxon>Microbacteriaceae</taxon>
        <taxon>Cryobacterium</taxon>
    </lineage>
</organism>
<dbReference type="Gene3D" id="1.10.287.1060">
    <property type="entry name" value="ESAT-6-like"/>
    <property type="match status" value="1"/>
</dbReference>
<dbReference type="AlphaFoldDB" id="A0A4Y8JVW8"/>
<reference evidence="2 3" key="1">
    <citation type="submission" date="2019-03" db="EMBL/GenBank/DDBJ databases">
        <title>Genomics of glacier-inhabiting Cryobacterium strains.</title>
        <authorList>
            <person name="Liu Q."/>
            <person name="Xin Y.-H."/>
        </authorList>
    </citation>
    <scope>NUCLEOTIDE SEQUENCE [LARGE SCALE GENOMIC DNA]</scope>
    <source>
        <strain evidence="2 3">TMT1-51</strain>
    </source>
</reference>
<gene>
    <name evidence="2" type="ORF">E3T49_07475</name>
</gene>
<dbReference type="Pfam" id="PF06013">
    <property type="entry name" value="WXG100"/>
    <property type="match status" value="1"/>
</dbReference>
<dbReference type="EMBL" id="SOHA01000020">
    <property type="protein sequence ID" value="TFD30690.1"/>
    <property type="molecule type" value="Genomic_DNA"/>
</dbReference>
<name>A0A4Y8JVW8_9MICO</name>
<keyword evidence="3" id="KW-1185">Reference proteome</keyword>
<dbReference type="NCBIfam" id="TIGR03930">
    <property type="entry name" value="WXG100_ESAT6"/>
    <property type="match status" value="1"/>
</dbReference>
<comment type="caution">
    <text evidence="2">The sequence shown here is derived from an EMBL/GenBank/DDBJ whole genome shotgun (WGS) entry which is preliminary data.</text>
</comment>
<protein>
    <recommendedName>
        <fullName evidence="1">ESAT-6-like protein</fullName>
    </recommendedName>
</protein>
<dbReference type="RefSeq" id="WP_134424342.1">
    <property type="nucleotide sequence ID" value="NZ_SOHA01000020.1"/>
</dbReference>
<dbReference type="OrthoDB" id="4231069at2"/>
<comment type="similarity">
    <text evidence="1">Belongs to the WXG100 family.</text>
</comment>
<sequence length="96" mass="10433">MTRYQVDSEAVLHTTAMARASIARIQSEVAGLITQLTALEGSWTGQAATAFQTAVTDWRATQQQVAQSAEALNLALNQAGQHYAEIEQANARLFLR</sequence>